<proteinExistence type="predicted"/>
<dbReference type="GO" id="GO:0019896">
    <property type="term" value="P:axonal transport of mitochondrion"/>
    <property type="evidence" value="ECO:0007669"/>
    <property type="project" value="TreeGrafter"/>
</dbReference>
<dbReference type="GO" id="GO:0005881">
    <property type="term" value="C:cytoplasmic microtubule"/>
    <property type="evidence" value="ECO:0007669"/>
    <property type="project" value="TreeGrafter"/>
</dbReference>
<dbReference type="GO" id="GO:0016020">
    <property type="term" value="C:membrane"/>
    <property type="evidence" value="ECO:0007669"/>
    <property type="project" value="UniProtKB-SubCell"/>
</dbReference>
<feature type="region of interest" description="Disordered" evidence="8">
    <location>
        <begin position="374"/>
        <end position="399"/>
    </location>
</feature>
<organism evidence="9 10">
    <name type="scientific">Paramormyrops kingsleyae</name>
    <dbReference type="NCBI Taxonomy" id="1676925"/>
    <lineage>
        <taxon>Eukaryota</taxon>
        <taxon>Metazoa</taxon>
        <taxon>Chordata</taxon>
        <taxon>Craniata</taxon>
        <taxon>Vertebrata</taxon>
        <taxon>Euteleostomi</taxon>
        <taxon>Actinopterygii</taxon>
        <taxon>Neopterygii</taxon>
        <taxon>Teleostei</taxon>
        <taxon>Osteoglossocephala</taxon>
        <taxon>Osteoglossomorpha</taxon>
        <taxon>Osteoglossiformes</taxon>
        <taxon>Mormyridae</taxon>
        <taxon>Paramormyrops</taxon>
    </lineage>
</organism>
<evidence type="ECO:0000256" key="1">
    <source>
        <dbReference type="ARBA" id="ARBA00004167"/>
    </source>
</evidence>
<keyword evidence="6" id="KW-0472">Membrane</keyword>
<dbReference type="GeneTree" id="ENSGT00520000055634"/>
<keyword evidence="4" id="KW-1133">Transmembrane helix</keyword>
<evidence type="ECO:0000256" key="2">
    <source>
        <dbReference type="ARBA" id="ARBA00022553"/>
    </source>
</evidence>
<dbReference type="PANTHER" id="PTHR16208">
    <property type="entry name" value="MICROTUBULE-ASSOCIATED PROTEIN/SYNTAPHILIN"/>
    <property type="match status" value="1"/>
</dbReference>
<protein>
    <submittedName>
        <fullName evidence="9">Syntabulin</fullName>
    </submittedName>
</protein>
<dbReference type="Proteomes" id="UP000261540">
    <property type="component" value="Unplaced"/>
</dbReference>
<dbReference type="AlphaFoldDB" id="A0A3B3SQ41"/>
<feature type="region of interest" description="Disordered" evidence="8">
    <location>
        <begin position="429"/>
        <end position="456"/>
    </location>
</feature>
<comment type="subcellular location">
    <subcellularLocation>
        <location evidence="1">Membrane</location>
        <topology evidence="1">Single-pass membrane protein</topology>
    </subcellularLocation>
</comment>
<accession>A0A3B3SQ41</accession>
<reference evidence="9" key="1">
    <citation type="submission" date="2025-08" db="UniProtKB">
        <authorList>
            <consortium name="Ensembl"/>
        </authorList>
    </citation>
    <scope>IDENTIFICATION</scope>
</reference>
<evidence type="ECO:0000313" key="9">
    <source>
        <dbReference type="Ensembl" id="ENSPKIP00000032817.1"/>
    </source>
</evidence>
<feature type="coiled-coil region" evidence="7">
    <location>
        <begin position="212"/>
        <end position="288"/>
    </location>
</feature>
<dbReference type="PANTHER" id="PTHR16208:SF4">
    <property type="entry name" value="SYNTABULIN"/>
    <property type="match status" value="1"/>
</dbReference>
<keyword evidence="3" id="KW-0812">Transmembrane</keyword>
<dbReference type="Pfam" id="PF15290">
    <property type="entry name" value="Syntaphilin"/>
    <property type="match status" value="1"/>
</dbReference>
<name>A0A3B3SQ41_9TELE</name>
<keyword evidence="5 7" id="KW-0175">Coiled coil</keyword>
<feature type="region of interest" description="Disordered" evidence="8">
    <location>
        <begin position="1"/>
        <end position="157"/>
    </location>
</feature>
<evidence type="ECO:0000256" key="4">
    <source>
        <dbReference type="ARBA" id="ARBA00022989"/>
    </source>
</evidence>
<dbReference type="GO" id="GO:1904115">
    <property type="term" value="C:axon cytoplasm"/>
    <property type="evidence" value="ECO:0007669"/>
    <property type="project" value="GOC"/>
</dbReference>
<dbReference type="STRING" id="1676925.ENSPKIP00000032817"/>
<reference evidence="9" key="2">
    <citation type="submission" date="2025-09" db="UniProtKB">
        <authorList>
            <consortium name="Ensembl"/>
        </authorList>
    </citation>
    <scope>IDENTIFICATION</scope>
</reference>
<feature type="compositionally biased region" description="Basic residues" evidence="8">
    <location>
        <begin position="88"/>
        <end position="97"/>
    </location>
</feature>
<evidence type="ECO:0000256" key="6">
    <source>
        <dbReference type="ARBA" id="ARBA00023136"/>
    </source>
</evidence>
<keyword evidence="10" id="KW-1185">Reference proteome</keyword>
<evidence type="ECO:0000313" key="10">
    <source>
        <dbReference type="Proteomes" id="UP000261540"/>
    </source>
</evidence>
<sequence>MRSSQEYEGNHSPAKGSPRSRIPRPVLRPFRPKNNLFSPEETPIPGHSSDPNKGTNSSFSDDTGCPSSQLTSPSVGSAPPRSHAGNERKKRNRKRVRVHEMAESRPPVLSAGADTDLGPSGSGKLRPSFTSSPAAKRPTFSHSRAAPGRRTGPEPKQPLADLALYAPCRAAPRSPVPNSSSDASSSAWRRYHSCGDNHGIKPPSPEQYLTPLQQKEVMIRHLRSQLKESEIRFREREMEVEELRAQLSRMQEDWIEEECHRVEAQLALKEARKEIRQLRQVVETMRSSLVEKDKGIQKYFIDINIQNRKLEELLRSMEVAQSGRPQEALAPSATGLAAQEAREMTDSGLHISDEGVDWADTPEQVPSEDLAFELEGPADRGDPVPEPGPSPASVEKAVQTDPIPGPPDLQALLLHLLKLREASVTLIPEPVEPAPLPPADRKPEGLPDTGSPGEGLSDAEVLVSKRYWSSSFLVDLAALAVPMLPTVAWLYCTHRASTEPVYNIGVLIRGCCMVSLRSLRHMGAGV</sequence>
<keyword evidence="2" id="KW-0597">Phosphoprotein</keyword>
<evidence type="ECO:0000256" key="8">
    <source>
        <dbReference type="SAM" id="MobiDB-lite"/>
    </source>
</evidence>
<evidence type="ECO:0000256" key="3">
    <source>
        <dbReference type="ARBA" id="ARBA00022692"/>
    </source>
</evidence>
<dbReference type="InterPro" id="IPR028197">
    <property type="entry name" value="Syntaphilin/Syntabulin"/>
</dbReference>
<evidence type="ECO:0000256" key="5">
    <source>
        <dbReference type="ARBA" id="ARBA00023054"/>
    </source>
</evidence>
<dbReference type="GO" id="GO:0060074">
    <property type="term" value="P:synapse maturation"/>
    <property type="evidence" value="ECO:0007669"/>
    <property type="project" value="TreeGrafter"/>
</dbReference>
<feature type="region of interest" description="Disordered" evidence="8">
    <location>
        <begin position="170"/>
        <end position="210"/>
    </location>
</feature>
<evidence type="ECO:0000256" key="7">
    <source>
        <dbReference type="SAM" id="Coils"/>
    </source>
</evidence>
<feature type="compositionally biased region" description="Polar residues" evidence="8">
    <location>
        <begin position="49"/>
        <end position="75"/>
    </location>
</feature>
<dbReference type="Ensembl" id="ENSPKIT00000013692.1">
    <property type="protein sequence ID" value="ENSPKIP00000032817.1"/>
    <property type="gene ID" value="ENSPKIG00000012768.1"/>
</dbReference>